<proteinExistence type="predicted"/>
<dbReference type="EMBL" id="LGRX02033278">
    <property type="protein sequence ID" value="KAK3241935.1"/>
    <property type="molecule type" value="Genomic_DNA"/>
</dbReference>
<accession>A0AAE0BU62</accession>
<dbReference type="AlphaFoldDB" id="A0AAE0BU62"/>
<gene>
    <name evidence="1" type="ORF">CYMTET_48342</name>
</gene>
<name>A0AAE0BU62_9CHLO</name>
<organism evidence="1 2">
    <name type="scientific">Cymbomonas tetramitiformis</name>
    <dbReference type="NCBI Taxonomy" id="36881"/>
    <lineage>
        <taxon>Eukaryota</taxon>
        <taxon>Viridiplantae</taxon>
        <taxon>Chlorophyta</taxon>
        <taxon>Pyramimonadophyceae</taxon>
        <taxon>Pyramimonadales</taxon>
        <taxon>Pyramimonadaceae</taxon>
        <taxon>Cymbomonas</taxon>
    </lineage>
</organism>
<sequence length="218" mass="24687">MYDVEHTVKASNAMDNPDGSKYGDHKLSCIEWQAVIKESAYILHAPHAAVMLLQATHHATICLDLPVIGRLLHRLNVDTAVKWEGQIVPIQSEVVKHARKNLYNAVKKRFMNDLMLCKQLEDFTVATVLDPRYKSFNFRNSTAWDRGKMTSARAHSWARSAWEQDWKPKASENSMVQVEVPKPKKKAGVVTLLDFMGDSDDESDPDPFHSLMAALNTK</sequence>
<keyword evidence="2" id="KW-1185">Reference proteome</keyword>
<protein>
    <submittedName>
        <fullName evidence="1">Uncharacterized protein</fullName>
    </submittedName>
</protein>
<reference evidence="1 2" key="1">
    <citation type="journal article" date="2015" name="Genome Biol. Evol.">
        <title>Comparative Genomics of a Bacterivorous Green Alga Reveals Evolutionary Causalities and Consequences of Phago-Mixotrophic Mode of Nutrition.</title>
        <authorList>
            <person name="Burns J.A."/>
            <person name="Paasch A."/>
            <person name="Narechania A."/>
            <person name="Kim E."/>
        </authorList>
    </citation>
    <scope>NUCLEOTIDE SEQUENCE [LARGE SCALE GENOMIC DNA]</scope>
    <source>
        <strain evidence="1 2">PLY_AMNH</strain>
    </source>
</reference>
<comment type="caution">
    <text evidence="1">The sequence shown here is derived from an EMBL/GenBank/DDBJ whole genome shotgun (WGS) entry which is preliminary data.</text>
</comment>
<evidence type="ECO:0000313" key="1">
    <source>
        <dbReference type="EMBL" id="KAK3241935.1"/>
    </source>
</evidence>
<dbReference type="Proteomes" id="UP001190700">
    <property type="component" value="Unassembled WGS sequence"/>
</dbReference>
<evidence type="ECO:0000313" key="2">
    <source>
        <dbReference type="Proteomes" id="UP001190700"/>
    </source>
</evidence>